<proteinExistence type="predicted"/>
<protein>
    <submittedName>
        <fullName evidence="1">Uncharacterized protein</fullName>
    </submittedName>
</protein>
<dbReference type="AlphaFoldDB" id="A0A2P2PEP7"/>
<reference evidence="1" key="1">
    <citation type="submission" date="2018-02" db="EMBL/GenBank/DDBJ databases">
        <title>Rhizophora mucronata_Transcriptome.</title>
        <authorList>
            <person name="Meera S.P."/>
            <person name="Sreeshan A."/>
            <person name="Augustine A."/>
        </authorList>
    </citation>
    <scope>NUCLEOTIDE SEQUENCE</scope>
    <source>
        <tissue evidence="1">Leaf</tissue>
    </source>
</reference>
<dbReference type="EMBL" id="GGEC01072708">
    <property type="protein sequence ID" value="MBX53192.1"/>
    <property type="molecule type" value="Transcribed_RNA"/>
</dbReference>
<evidence type="ECO:0000313" key="1">
    <source>
        <dbReference type="EMBL" id="MBX53192.1"/>
    </source>
</evidence>
<name>A0A2P2PEP7_RHIMU</name>
<accession>A0A2P2PEP7</accession>
<organism evidence="1">
    <name type="scientific">Rhizophora mucronata</name>
    <name type="common">Asiatic mangrove</name>
    <dbReference type="NCBI Taxonomy" id="61149"/>
    <lineage>
        <taxon>Eukaryota</taxon>
        <taxon>Viridiplantae</taxon>
        <taxon>Streptophyta</taxon>
        <taxon>Embryophyta</taxon>
        <taxon>Tracheophyta</taxon>
        <taxon>Spermatophyta</taxon>
        <taxon>Magnoliopsida</taxon>
        <taxon>eudicotyledons</taxon>
        <taxon>Gunneridae</taxon>
        <taxon>Pentapetalae</taxon>
        <taxon>rosids</taxon>
        <taxon>fabids</taxon>
        <taxon>Malpighiales</taxon>
        <taxon>Rhizophoraceae</taxon>
        <taxon>Rhizophora</taxon>
    </lineage>
</organism>
<sequence>MAMKKKFRDFIGAMNRKKDRNLYLAQITANTKHPMYRQEKERN</sequence>